<comment type="subcellular location">
    <subcellularLocation>
        <location evidence="1">Nucleus</location>
    </subcellularLocation>
</comment>
<dbReference type="Gene3D" id="1.10.150.850">
    <property type="entry name" value="Spt6, helix-hairpin-helix domain"/>
    <property type="match status" value="1"/>
</dbReference>
<dbReference type="InterPro" id="IPR035019">
    <property type="entry name" value="Spt6_SH2_N"/>
</dbReference>
<dbReference type="InParanoid" id="A0A1E7F5U6"/>
<dbReference type="InterPro" id="IPR028088">
    <property type="entry name" value="Spt6_HTH_DNA-bd_dom"/>
</dbReference>
<dbReference type="SUPFAM" id="SSF53098">
    <property type="entry name" value="Ribonuclease H-like"/>
    <property type="match status" value="1"/>
</dbReference>
<dbReference type="GO" id="GO:0140673">
    <property type="term" value="P:transcription elongation-coupled chromatin remodeling"/>
    <property type="evidence" value="ECO:0007669"/>
    <property type="project" value="InterPro"/>
</dbReference>
<dbReference type="Pfam" id="PF00575">
    <property type="entry name" value="S1"/>
    <property type="match status" value="1"/>
</dbReference>
<dbReference type="Pfam" id="PF14633">
    <property type="entry name" value="SH2_2"/>
    <property type="match status" value="1"/>
</dbReference>
<feature type="domain" description="S1 motif" evidence="6">
    <location>
        <begin position="999"/>
        <end position="1068"/>
    </location>
</feature>
<dbReference type="InterPro" id="IPR036860">
    <property type="entry name" value="SH2_dom_sf"/>
</dbReference>
<feature type="compositionally biased region" description="Acidic residues" evidence="5">
    <location>
        <begin position="279"/>
        <end position="299"/>
    </location>
</feature>
<dbReference type="KEGG" id="fcy:FRACYDRAFT_209780"/>
<feature type="compositionally biased region" description="Basic residues" evidence="5">
    <location>
        <begin position="56"/>
        <end position="69"/>
    </location>
</feature>
<dbReference type="Gene3D" id="1.10.10.2740">
    <property type="entry name" value="Spt6, Death-like domain"/>
    <property type="match status" value="1"/>
</dbReference>
<dbReference type="Gene3D" id="1.10.10.650">
    <property type="entry name" value="RuvA domain 2-like"/>
    <property type="match status" value="1"/>
</dbReference>
<dbReference type="CDD" id="cd09918">
    <property type="entry name" value="SH2_Nterm_SPT6_like"/>
    <property type="match status" value="1"/>
</dbReference>
<dbReference type="InterPro" id="IPR032706">
    <property type="entry name" value="Spt6_HHH"/>
</dbReference>
<protein>
    <recommendedName>
        <fullName evidence="6">S1 motif domain-containing protein</fullName>
    </recommendedName>
</protein>
<dbReference type="Pfam" id="PF14635">
    <property type="entry name" value="HHH_7"/>
    <property type="match status" value="1"/>
</dbReference>
<dbReference type="InterPro" id="IPR035420">
    <property type="entry name" value="Spt6_SH2"/>
</dbReference>
<dbReference type="PROSITE" id="PS50126">
    <property type="entry name" value="S1"/>
    <property type="match status" value="1"/>
</dbReference>
<dbReference type="InterPro" id="IPR042066">
    <property type="entry name" value="Spt6_death-like"/>
</dbReference>
<dbReference type="GO" id="GO:0034728">
    <property type="term" value="P:nucleosome organization"/>
    <property type="evidence" value="ECO:0007669"/>
    <property type="project" value="TreeGrafter"/>
</dbReference>
<dbReference type="InterPro" id="IPR023323">
    <property type="entry name" value="Tex-like_dom_sf"/>
</dbReference>
<evidence type="ECO:0000256" key="4">
    <source>
        <dbReference type="ARBA" id="ARBA00023242"/>
    </source>
</evidence>
<dbReference type="Gene3D" id="3.30.420.140">
    <property type="entry name" value="YqgF/RNase H-like domain"/>
    <property type="match status" value="1"/>
</dbReference>
<dbReference type="GO" id="GO:0003677">
    <property type="term" value="F:DNA binding"/>
    <property type="evidence" value="ECO:0007669"/>
    <property type="project" value="InterPro"/>
</dbReference>
<evidence type="ECO:0000259" key="6">
    <source>
        <dbReference type="PROSITE" id="PS50126"/>
    </source>
</evidence>
<reference evidence="7 8" key="1">
    <citation type="submission" date="2016-09" db="EMBL/GenBank/DDBJ databases">
        <title>Extensive genetic diversity and differential bi-allelic expression allows diatom success in the polar Southern Ocean.</title>
        <authorList>
            <consortium name="DOE Joint Genome Institute"/>
            <person name="Mock T."/>
            <person name="Otillar R.P."/>
            <person name="Strauss J."/>
            <person name="Dupont C."/>
            <person name="Frickenhaus S."/>
            <person name="Maumus F."/>
            <person name="Mcmullan M."/>
            <person name="Sanges R."/>
            <person name="Schmutz J."/>
            <person name="Toseland A."/>
            <person name="Valas R."/>
            <person name="Veluchamy A."/>
            <person name="Ward B.J."/>
            <person name="Allen A."/>
            <person name="Barry K."/>
            <person name="Falciatore A."/>
            <person name="Ferrante M."/>
            <person name="Fortunato A.E."/>
            <person name="Gloeckner G."/>
            <person name="Gruber A."/>
            <person name="Hipkin R."/>
            <person name="Janech M."/>
            <person name="Kroth P."/>
            <person name="Leese F."/>
            <person name="Lindquist E."/>
            <person name="Lyon B.R."/>
            <person name="Martin J."/>
            <person name="Mayer C."/>
            <person name="Parker M."/>
            <person name="Quesneville H."/>
            <person name="Raymond J."/>
            <person name="Uhlig C."/>
            <person name="Valentin K.U."/>
            <person name="Worden A.Z."/>
            <person name="Armbrust E.V."/>
            <person name="Bowler C."/>
            <person name="Green B."/>
            <person name="Moulton V."/>
            <person name="Van Oosterhout C."/>
            <person name="Grigoriev I."/>
        </authorList>
    </citation>
    <scope>NUCLEOTIDE SEQUENCE [LARGE SCALE GENOMIC DNA]</scope>
    <source>
        <strain evidence="7 8">CCMP1102</strain>
    </source>
</reference>
<dbReference type="InterPro" id="IPR037027">
    <property type="entry name" value="YqgF/RNaseH-like_dom_sf"/>
</dbReference>
<accession>A0A1E7F5U6</accession>
<comment type="similarity">
    <text evidence="2">Belongs to the SPT6 family.</text>
</comment>
<dbReference type="GO" id="GO:0031491">
    <property type="term" value="F:nucleosome binding"/>
    <property type="evidence" value="ECO:0007669"/>
    <property type="project" value="TreeGrafter"/>
</dbReference>
<dbReference type="InterPro" id="IPR012337">
    <property type="entry name" value="RNaseH-like_sf"/>
</dbReference>
<feature type="region of interest" description="Disordered" evidence="5">
    <location>
        <begin position="270"/>
        <end position="313"/>
    </location>
</feature>
<dbReference type="Gene3D" id="2.40.50.140">
    <property type="entry name" value="Nucleic acid-binding proteins"/>
    <property type="match status" value="1"/>
</dbReference>
<keyword evidence="4" id="KW-0539">Nucleus</keyword>
<feature type="compositionally biased region" description="Pro residues" evidence="5">
    <location>
        <begin position="1345"/>
        <end position="1396"/>
    </location>
</feature>
<dbReference type="PANTHER" id="PTHR10145:SF6">
    <property type="entry name" value="TRANSCRIPTION ELONGATION FACTOR SPT6"/>
    <property type="match status" value="1"/>
</dbReference>
<dbReference type="InterPro" id="IPR023319">
    <property type="entry name" value="Tex-like_HTH_dom_sf"/>
</dbReference>
<dbReference type="SUPFAM" id="SSF50249">
    <property type="entry name" value="Nucleic acid-binding proteins"/>
    <property type="match status" value="1"/>
</dbReference>
<dbReference type="CDD" id="cd09928">
    <property type="entry name" value="SH2_Cterm_SPT6_like"/>
    <property type="match status" value="1"/>
</dbReference>
<evidence type="ECO:0000256" key="5">
    <source>
        <dbReference type="SAM" id="MobiDB-lite"/>
    </source>
</evidence>
<dbReference type="Pfam" id="PF14641">
    <property type="entry name" value="HTH_44"/>
    <property type="match status" value="1"/>
</dbReference>
<dbReference type="CDD" id="cd00164">
    <property type="entry name" value="S1_like"/>
    <property type="match status" value="1"/>
</dbReference>
<dbReference type="InterPro" id="IPR035018">
    <property type="entry name" value="Spt6_SH2_C"/>
</dbReference>
<dbReference type="InterPro" id="IPR003029">
    <property type="entry name" value="S1_domain"/>
</dbReference>
<dbReference type="OrthoDB" id="995477at2759"/>
<proteinExistence type="inferred from homology"/>
<dbReference type="InterPro" id="IPR012340">
    <property type="entry name" value="NA-bd_OB-fold"/>
</dbReference>
<dbReference type="Proteomes" id="UP000095751">
    <property type="component" value="Unassembled WGS sequence"/>
</dbReference>
<dbReference type="Gene3D" id="1.10.3500.10">
    <property type="entry name" value="Tex N-terminal region-like"/>
    <property type="match status" value="1"/>
</dbReference>
<dbReference type="Gene3D" id="3.30.505.10">
    <property type="entry name" value="SH2 domain"/>
    <property type="match status" value="2"/>
</dbReference>
<sequence length="1396" mass="158846">MKKRKASDSGKPLKKAKSAVNPLIDDAAEESGEEGGNNDDDEDDDDEGENDYLARKERRKNNMAKKIAKQKADLRKQFEPVQLVENFCTDRDDEIRQKDAPERFFDWNVPFHGSSEGGDLTSEEEEEEAIWIMQKIPEIQSEYRAPFVDMVELEQREASILQSITRALRYMHQDKMEPAFIKRYRKDIVTSPAVRNNLYRIMDEDGEWDGLIQARTKVGDLLRSVTAKAETIEAAGAKSAQFGEIDEEYTKAQAKLEKTATEEAQLKEEIEQIGSIDAKDDDDDDDDELFGDNDDDEEMPSLSESDGKDKKKRSRRFDHDFYRTCVSEGHRDIAYRFLLAPKRVGIKLQDEAETEFASELVDSGELVDLSSMGTGAVVSGTSTDPFRGCRYVAALELAQEPRVRRYLRNIYRKHAKLTTRPTKKKGMEEIDSFHEYFGLHLIHNKNIQDHFPMDQNEIHERKLERNSCLQYLNIFKGEKMGYISVSIHLPFIEEYGEEWYKADENFSDRQRQDMTSLMNGLQKAYLPLEEDSPEWNEERNKVLSQALLNFLLPQFESETRKELEEAAFRIGVTAAAEDLRKMAMEGPYRPHSLYSENRFLVPTGDLRMVAVLCPSDPKEPTYLASVSECGELNDHLAIPGGVRVEIGKMRQKIVNFLLLSRPSAVLDEEDFQVRQMAFDKFRPSNMRRMDDEDDEDFDWKCNADLIDDSVSQVFGHSPRGKKEFPDHAPALRVAISIARYGKDPLAELAYSWNVASDTGLFGTELLYINIHPMQQLLKRFKGPLLLKHYERALCDVVAEVGADVNKCCEYNHLQGLLTFVPGLGPRKAAYLKQRVEQLGSLVPTRRSLLENRFMGPVVYNNSIAFLRIHHVDEHSSQQVQLHPLDNTRLHPDVYQKNNWASKIATDALERAEEGTKNKEQAGIKALRDVWHDKVEELDLDTFANMIEENGNGKWHSHMEMIKWEFRLQFADPRNQMETLGGDKLFRLITGETDQSLRPGKEITGKILVNTDFGSKVKLEGDIPAFISLRNLADDHVESAEDVVAVGSIVTALVTEVKKDHMTVDMSLRMEDFRKQPSSWERPESLTPLDFYFDTNASKAIEDKKSKEREARLEAMQLKLSSKIGEDGKRMGRVTRRACAHPAFRNAKGNEVDEELKAGGLAMVGEALIRPSSKSADSLAIHWMYKDGSIKIIEVTEEEKDTDASIGNILKIKGESYGSIDELYGRYIAPMNDLVEELVNHRKFVDQSEDDLDEKLRAEKATNKNSIPYNVCWMEMHPGYSSLRFILSSTPRQHPIGISPNGFVWGVKNFKSLDLLLNEFKKNPRGTSTNAAKASRWGNKRQAPAPSRPAPPPPNLPPPPAYGRPQPPAYGRPPPPAYGRPPPPPQQPRPPPPPYNQ</sequence>
<feature type="region of interest" description="Disordered" evidence="5">
    <location>
        <begin position="1321"/>
        <end position="1396"/>
    </location>
</feature>
<evidence type="ECO:0000313" key="8">
    <source>
        <dbReference type="Proteomes" id="UP000095751"/>
    </source>
</evidence>
<evidence type="ECO:0000256" key="1">
    <source>
        <dbReference type="ARBA" id="ARBA00004123"/>
    </source>
</evidence>
<name>A0A1E7F5U6_9STRA</name>
<dbReference type="EMBL" id="KV784361">
    <property type="protein sequence ID" value="OEU13526.1"/>
    <property type="molecule type" value="Genomic_DNA"/>
</dbReference>
<feature type="region of interest" description="Disordered" evidence="5">
    <location>
        <begin position="1"/>
        <end position="73"/>
    </location>
</feature>
<dbReference type="InterPro" id="IPR017072">
    <property type="entry name" value="TF_Spt6"/>
</dbReference>
<evidence type="ECO:0000256" key="3">
    <source>
        <dbReference type="ARBA" id="ARBA00023163"/>
    </source>
</evidence>
<evidence type="ECO:0000256" key="2">
    <source>
        <dbReference type="ARBA" id="ARBA00009253"/>
    </source>
</evidence>
<dbReference type="FunFam" id="1.10.10.2740:FF:000002">
    <property type="entry name" value="Transcription elongation factor Spt6"/>
    <property type="match status" value="1"/>
</dbReference>
<gene>
    <name evidence="7" type="ORF">FRACYDRAFT_209780</name>
</gene>
<evidence type="ECO:0000313" key="7">
    <source>
        <dbReference type="EMBL" id="OEU13526.1"/>
    </source>
</evidence>
<dbReference type="GO" id="GO:0042393">
    <property type="term" value="F:histone binding"/>
    <property type="evidence" value="ECO:0007669"/>
    <property type="project" value="TreeGrafter"/>
</dbReference>
<dbReference type="SMART" id="SM00316">
    <property type="entry name" value="S1"/>
    <property type="match status" value="1"/>
</dbReference>
<dbReference type="GO" id="GO:0008023">
    <property type="term" value="C:transcription elongation factor complex"/>
    <property type="evidence" value="ECO:0007669"/>
    <property type="project" value="TreeGrafter"/>
</dbReference>
<dbReference type="PANTHER" id="PTHR10145">
    <property type="entry name" value="TRANSCRIPTION ELONGATION FACTOR SPT6"/>
    <property type="match status" value="1"/>
</dbReference>
<keyword evidence="3" id="KW-0804">Transcription</keyword>
<organism evidence="7 8">
    <name type="scientific">Fragilariopsis cylindrus CCMP1102</name>
    <dbReference type="NCBI Taxonomy" id="635003"/>
    <lineage>
        <taxon>Eukaryota</taxon>
        <taxon>Sar</taxon>
        <taxon>Stramenopiles</taxon>
        <taxon>Ochrophyta</taxon>
        <taxon>Bacillariophyta</taxon>
        <taxon>Bacillariophyceae</taxon>
        <taxon>Bacillariophycidae</taxon>
        <taxon>Bacillariales</taxon>
        <taxon>Bacillariaceae</taxon>
        <taxon>Fragilariopsis</taxon>
    </lineage>
</organism>
<dbReference type="SUPFAM" id="SSF158832">
    <property type="entry name" value="Tex N-terminal region-like"/>
    <property type="match status" value="1"/>
</dbReference>
<feature type="compositionally biased region" description="Acidic residues" evidence="5">
    <location>
        <begin position="26"/>
        <end position="50"/>
    </location>
</feature>
<keyword evidence="8" id="KW-1185">Reference proteome</keyword>